<feature type="domain" description="Aldehyde dehydrogenase" evidence="3">
    <location>
        <begin position="24"/>
        <end position="483"/>
    </location>
</feature>
<accession>A0A8B5Y468</accession>
<dbReference type="InterPro" id="IPR050740">
    <property type="entry name" value="Aldehyde_DH_Superfamily"/>
</dbReference>
<dbReference type="Pfam" id="PF00171">
    <property type="entry name" value="Aldedh"/>
    <property type="match status" value="1"/>
</dbReference>
<sequence length="488" mass="52408">MLQATKQLSLIDFGNVKLFINGEWTSASNGSTFSVKNPNTGEVVAEVPRGAKEETKAAIEAANGALPNWAKLTANDRADYLLKVRDLMIEHEAELATIMSIEMGKAYTEACGEVKYAASFLTWYAEEGRRVYGETIPASSPNKRLFVVKQPVGIIAAITPWNFPLAMMTRKLGPALAAGCTGIVKPASQSPLSALAFAALVKKAGIPKGVVNIVAGATAEISDEIFENPVVKKISFTGSTEVGKKLVEKSANQLKKLSLELGGHAPFIVFEDADLEKAAEGAVASKFRNAGQTCVCANRIYVHENIKERFTKLFVEKVLALKVGNSLDQTVQIGPLVSKEGLGKVQEHVEDAISKGAEVLTGGKVTGDQKGFYYEPTVLGNVTKDMIIMTEETFGPVAPITTFQNDEEVIYEANNTEYGLAAYLYTSNIQRAVTVSEALNFGVIGLNDAVPGVAQAPFGGMNHSGYGREGGHQGIKDYLEEKYISLEL</sequence>
<dbReference type="PROSITE" id="PS00070">
    <property type="entry name" value="ALDEHYDE_DEHYDR_CYS"/>
    <property type="match status" value="1"/>
</dbReference>
<proteinExistence type="inferred from homology"/>
<protein>
    <submittedName>
        <fullName evidence="4">NAD-dependent succinate-semialdehyde dehydrogenase</fullName>
    </submittedName>
</protein>
<keyword evidence="2" id="KW-0560">Oxidoreductase</keyword>
<dbReference type="InterPro" id="IPR016160">
    <property type="entry name" value="Ald_DH_CS_CYS"/>
</dbReference>
<dbReference type="PANTHER" id="PTHR43353">
    <property type="entry name" value="SUCCINATE-SEMIALDEHYDE DEHYDROGENASE, MITOCHONDRIAL"/>
    <property type="match status" value="1"/>
</dbReference>
<dbReference type="Gene3D" id="3.40.309.10">
    <property type="entry name" value="Aldehyde Dehydrogenase, Chain A, domain 2"/>
    <property type="match status" value="1"/>
</dbReference>
<dbReference type="PANTHER" id="PTHR43353:SF5">
    <property type="entry name" value="SUCCINATE-SEMIALDEHYDE DEHYDROGENASE, MITOCHONDRIAL"/>
    <property type="match status" value="1"/>
</dbReference>
<name>A0A8B5Y468_9BACI</name>
<dbReference type="SUPFAM" id="SSF53720">
    <property type="entry name" value="ALDH-like"/>
    <property type="match status" value="1"/>
</dbReference>
<comment type="similarity">
    <text evidence="1">Belongs to the aldehyde dehydrogenase family.</text>
</comment>
<dbReference type="GO" id="GO:0009450">
    <property type="term" value="P:gamma-aminobutyric acid catabolic process"/>
    <property type="evidence" value="ECO:0007669"/>
    <property type="project" value="TreeGrafter"/>
</dbReference>
<dbReference type="InterPro" id="IPR016161">
    <property type="entry name" value="Ald_DH/histidinol_DH"/>
</dbReference>
<dbReference type="InterPro" id="IPR016163">
    <property type="entry name" value="Ald_DH_C"/>
</dbReference>
<evidence type="ECO:0000259" key="3">
    <source>
        <dbReference type="Pfam" id="PF00171"/>
    </source>
</evidence>
<comment type="caution">
    <text evidence="4">The sequence shown here is derived from an EMBL/GenBank/DDBJ whole genome shotgun (WGS) entry which is preliminary data.</text>
</comment>
<dbReference type="Gene3D" id="3.40.605.10">
    <property type="entry name" value="Aldehyde Dehydrogenase, Chain A, domain 1"/>
    <property type="match status" value="1"/>
</dbReference>
<dbReference type="InterPro" id="IPR016162">
    <property type="entry name" value="Ald_DH_N"/>
</dbReference>
<evidence type="ECO:0000256" key="1">
    <source>
        <dbReference type="ARBA" id="ARBA00009986"/>
    </source>
</evidence>
<dbReference type="EMBL" id="VNKI01000001">
    <property type="protein sequence ID" value="TVX83942.1"/>
    <property type="molecule type" value="Genomic_DNA"/>
</dbReference>
<gene>
    <name evidence="4" type="ORF">FQP34_01575</name>
</gene>
<dbReference type="InterPro" id="IPR015590">
    <property type="entry name" value="Aldehyde_DH_dom"/>
</dbReference>
<dbReference type="RefSeq" id="WP_144476607.1">
    <property type="nucleotide sequence ID" value="NZ_VNKI01000001.1"/>
</dbReference>
<dbReference type="Proteomes" id="UP000317770">
    <property type="component" value="Unassembled WGS sequence"/>
</dbReference>
<evidence type="ECO:0000313" key="5">
    <source>
        <dbReference type="Proteomes" id="UP000317770"/>
    </source>
</evidence>
<evidence type="ECO:0000313" key="4">
    <source>
        <dbReference type="EMBL" id="TVX83942.1"/>
    </source>
</evidence>
<reference evidence="4 5" key="1">
    <citation type="submission" date="2019-07" db="EMBL/GenBank/DDBJ databases">
        <title>Genome assembly of Bacillus simplex strain GGC-P6A.</title>
        <authorList>
            <person name="Jennings M.E."/>
            <person name="Barton H.A."/>
        </authorList>
    </citation>
    <scope>NUCLEOTIDE SEQUENCE [LARGE SCALE GENOMIC DNA]</scope>
    <source>
        <strain evidence="4 5">GGC-P6A</strain>
    </source>
</reference>
<dbReference type="GO" id="GO:0004777">
    <property type="term" value="F:succinate-semialdehyde dehydrogenase (NAD+) activity"/>
    <property type="evidence" value="ECO:0007669"/>
    <property type="project" value="TreeGrafter"/>
</dbReference>
<dbReference type="FunFam" id="3.40.605.10:FF:000005">
    <property type="entry name" value="Succinate-semialdehyde dehydrogenase I"/>
    <property type="match status" value="1"/>
</dbReference>
<dbReference type="FunFam" id="3.40.309.10:FF:000004">
    <property type="entry name" value="Succinate-semialdehyde dehydrogenase I"/>
    <property type="match status" value="1"/>
</dbReference>
<dbReference type="CDD" id="cd07103">
    <property type="entry name" value="ALDH_F5_SSADH_GabD"/>
    <property type="match status" value="1"/>
</dbReference>
<organism evidence="4 5">
    <name type="scientific">Peribacillus simplex</name>
    <dbReference type="NCBI Taxonomy" id="1478"/>
    <lineage>
        <taxon>Bacteria</taxon>
        <taxon>Bacillati</taxon>
        <taxon>Bacillota</taxon>
        <taxon>Bacilli</taxon>
        <taxon>Bacillales</taxon>
        <taxon>Bacillaceae</taxon>
        <taxon>Peribacillus</taxon>
    </lineage>
</organism>
<dbReference type="AlphaFoldDB" id="A0A8B5Y468"/>
<evidence type="ECO:0000256" key="2">
    <source>
        <dbReference type="ARBA" id="ARBA00023002"/>
    </source>
</evidence>